<evidence type="ECO:0000313" key="2">
    <source>
        <dbReference type="EMBL" id="KAK9992922.1"/>
    </source>
</evidence>
<sequence length="120" mass="13082">MTKGKLKSKEVLAGSSQVAFPRKALEEAICLVDAIRLNCMIQRAREDKAWRNGSNSDLEESCDREGNYSAFMAIALVDSSEDLNALMEELGEHIEMESMGVGGESGDEGEECVYEGTKGL</sequence>
<keyword evidence="3" id="KW-1185">Reference proteome</keyword>
<gene>
    <name evidence="2" type="ORF">SO802_022625</name>
</gene>
<evidence type="ECO:0000313" key="3">
    <source>
        <dbReference type="Proteomes" id="UP001459277"/>
    </source>
</evidence>
<reference evidence="2 3" key="1">
    <citation type="submission" date="2024-01" db="EMBL/GenBank/DDBJ databases">
        <title>A telomere-to-telomere, gap-free genome of sweet tea (Lithocarpus litseifolius).</title>
        <authorList>
            <person name="Zhou J."/>
        </authorList>
    </citation>
    <scope>NUCLEOTIDE SEQUENCE [LARGE SCALE GENOMIC DNA]</scope>
    <source>
        <strain evidence="2">Zhou-2022a</strain>
        <tissue evidence="2">Leaf</tissue>
    </source>
</reference>
<comment type="caution">
    <text evidence="2">The sequence shown here is derived from an EMBL/GenBank/DDBJ whole genome shotgun (WGS) entry which is preliminary data.</text>
</comment>
<accession>A0AAW2C4A8</accession>
<feature type="region of interest" description="Disordered" evidence="1">
    <location>
        <begin position="97"/>
        <end position="120"/>
    </location>
</feature>
<name>A0AAW2C4A8_9ROSI</name>
<dbReference type="AlphaFoldDB" id="A0AAW2C4A8"/>
<organism evidence="2 3">
    <name type="scientific">Lithocarpus litseifolius</name>
    <dbReference type="NCBI Taxonomy" id="425828"/>
    <lineage>
        <taxon>Eukaryota</taxon>
        <taxon>Viridiplantae</taxon>
        <taxon>Streptophyta</taxon>
        <taxon>Embryophyta</taxon>
        <taxon>Tracheophyta</taxon>
        <taxon>Spermatophyta</taxon>
        <taxon>Magnoliopsida</taxon>
        <taxon>eudicotyledons</taxon>
        <taxon>Gunneridae</taxon>
        <taxon>Pentapetalae</taxon>
        <taxon>rosids</taxon>
        <taxon>fabids</taxon>
        <taxon>Fagales</taxon>
        <taxon>Fagaceae</taxon>
        <taxon>Lithocarpus</taxon>
    </lineage>
</organism>
<evidence type="ECO:0000256" key="1">
    <source>
        <dbReference type="SAM" id="MobiDB-lite"/>
    </source>
</evidence>
<proteinExistence type="predicted"/>
<dbReference type="EMBL" id="JAZDWU010000008">
    <property type="protein sequence ID" value="KAK9992922.1"/>
    <property type="molecule type" value="Genomic_DNA"/>
</dbReference>
<protein>
    <submittedName>
        <fullName evidence="2">Uncharacterized protein</fullName>
    </submittedName>
</protein>
<dbReference type="Proteomes" id="UP001459277">
    <property type="component" value="Unassembled WGS sequence"/>
</dbReference>